<evidence type="ECO:0000256" key="6">
    <source>
        <dbReference type="ARBA" id="ARBA00023187"/>
    </source>
</evidence>
<dbReference type="InterPro" id="IPR004038">
    <property type="entry name" value="Ribosomal_eL8/eL30/eS12/Gad45"/>
</dbReference>
<proteinExistence type="inferred from homology"/>
<evidence type="ECO:0000256" key="5">
    <source>
        <dbReference type="ARBA" id="ARBA00022884"/>
    </source>
</evidence>
<protein>
    <recommendedName>
        <fullName evidence="10">H/ACA ribonucleoprotein complex subunit 2</fullName>
    </recommendedName>
    <alternativeName>
        <fullName evidence="10">Nucleolar protein family A member 2</fullName>
    </alternativeName>
</protein>
<evidence type="ECO:0000256" key="9">
    <source>
        <dbReference type="ARBA" id="ARBA00037456"/>
    </source>
</evidence>
<feature type="domain" description="Ribosomal protein eL8/eL30/eS12/Gadd45" evidence="11">
    <location>
        <begin position="19"/>
        <end position="110"/>
    </location>
</feature>
<comment type="subcellular location">
    <subcellularLocation>
        <location evidence="1 10">Nucleus</location>
        <location evidence="1 10">Nucleolus</location>
    </subcellularLocation>
</comment>
<dbReference type="Pfam" id="PF01248">
    <property type="entry name" value="Ribosomal_L7Ae"/>
    <property type="match status" value="1"/>
</dbReference>
<evidence type="ECO:0000256" key="2">
    <source>
        <dbReference type="ARBA" id="ARBA00007337"/>
    </source>
</evidence>
<evidence type="ECO:0000256" key="1">
    <source>
        <dbReference type="ARBA" id="ARBA00004604"/>
    </source>
</evidence>
<dbReference type="GO" id="GO:0005681">
    <property type="term" value="C:spliceosomal complex"/>
    <property type="evidence" value="ECO:0007669"/>
    <property type="project" value="UniProtKB-KW"/>
</dbReference>
<dbReference type="AlphaFoldDB" id="A0A6V8HHR9"/>
<dbReference type="InterPro" id="IPR018492">
    <property type="entry name" value="Ribosomal_eL8/Nhp2"/>
</dbReference>
<keyword evidence="6" id="KW-0508">mRNA splicing</keyword>
<keyword evidence="5 10" id="KW-0694">RNA-binding</keyword>
<sequence>MSGEPNAAWPVADEALTQNILDVVQQASHYKQLKKGANEATKTLNRGTSEIIILAADTSPLAILLHLPLLWCVPLFYLSLQYDSKLALGRATGVSRPVIAVSITTNDASDLKPQILAIKDKVERLMI</sequence>
<comment type="similarity">
    <text evidence="2 10">Belongs to the eukaryotic ribosomal protein eL8 family.</text>
</comment>
<dbReference type="PANTHER" id="PTHR23105">
    <property type="entry name" value="RIBOSOMAL PROTEIN L7AE FAMILY MEMBER"/>
    <property type="match status" value="1"/>
</dbReference>
<evidence type="ECO:0000256" key="8">
    <source>
        <dbReference type="ARBA" id="ARBA00023274"/>
    </source>
</evidence>
<dbReference type="InterPro" id="IPR029064">
    <property type="entry name" value="Ribosomal_eL30-like_sf"/>
</dbReference>
<dbReference type="Gene3D" id="3.30.1330.30">
    <property type="match status" value="1"/>
</dbReference>
<dbReference type="Proteomes" id="UP000053095">
    <property type="component" value="Unassembled WGS sequence"/>
</dbReference>
<dbReference type="GO" id="GO:0031120">
    <property type="term" value="P:snRNA pseudouridine synthesis"/>
    <property type="evidence" value="ECO:0007669"/>
    <property type="project" value="UniProtKB-UniRule"/>
</dbReference>
<accession>A0A6V8HHR9</accession>
<evidence type="ECO:0000256" key="4">
    <source>
        <dbReference type="ARBA" id="ARBA00022728"/>
    </source>
</evidence>
<evidence type="ECO:0000256" key="10">
    <source>
        <dbReference type="RuleBase" id="RU366039"/>
    </source>
</evidence>
<evidence type="ECO:0000313" key="13">
    <source>
        <dbReference type="Proteomes" id="UP000053095"/>
    </source>
</evidence>
<keyword evidence="7 10" id="KW-0539">Nucleus</keyword>
<dbReference type="InterPro" id="IPR002415">
    <property type="entry name" value="H/ACA_rnp_Nhp2-like"/>
</dbReference>
<dbReference type="PRINTS" id="PR00883">
    <property type="entry name" value="NUCLEARHMG"/>
</dbReference>
<keyword evidence="4" id="KW-0747">Spliceosome</keyword>
<dbReference type="EMBL" id="DF933838">
    <property type="protein sequence ID" value="GAM41337.1"/>
    <property type="molecule type" value="Genomic_DNA"/>
</dbReference>
<evidence type="ECO:0000256" key="3">
    <source>
        <dbReference type="ARBA" id="ARBA00022664"/>
    </source>
</evidence>
<dbReference type="GO" id="GO:0000398">
    <property type="term" value="P:mRNA splicing, via spliceosome"/>
    <property type="evidence" value="ECO:0007669"/>
    <property type="project" value="UniProtKB-UniRule"/>
</dbReference>
<comment type="function">
    <text evidence="10">Required for ribosome biogenesis. Part of a complex which catalyzes pseudouridylation of rRNA. This involves the isomerization of uridine such that the ribose is subsequently attached to C5, instead of the normal N1. Pseudouridine ('psi') residues may serve to stabilize the conformation of rRNAs.</text>
</comment>
<gene>
    <name evidence="12" type="ORF">TCE0_042f14387</name>
</gene>
<keyword evidence="13" id="KW-1185">Reference proteome</keyword>
<keyword evidence="8 10" id="KW-0687">Ribonucleoprotein</keyword>
<reference evidence="13" key="1">
    <citation type="journal article" date="2015" name="Genome Announc.">
        <title>Draft genome sequence of Talaromyces cellulolyticus strain Y-94, a source of lignocellulosic biomass-degrading enzymes.</title>
        <authorList>
            <person name="Fujii T."/>
            <person name="Koike H."/>
            <person name="Sawayama S."/>
            <person name="Yano S."/>
            <person name="Inoue H."/>
        </authorList>
    </citation>
    <scope>NUCLEOTIDE SEQUENCE [LARGE SCALE GENOMIC DNA]</scope>
    <source>
        <strain evidence="13">Y-94</strain>
    </source>
</reference>
<dbReference type="SUPFAM" id="SSF55315">
    <property type="entry name" value="L30e-like"/>
    <property type="match status" value="1"/>
</dbReference>
<evidence type="ECO:0000313" key="12">
    <source>
        <dbReference type="EMBL" id="GAM41337.1"/>
    </source>
</evidence>
<dbReference type="FunFam" id="3.30.1330.30:FF:000002">
    <property type="entry name" value="NHP2-like protein 1 homolog"/>
    <property type="match status" value="1"/>
</dbReference>
<comment type="caution">
    <text evidence="12">The sequence shown here is derived from an EMBL/GenBank/DDBJ whole genome shotgun (WGS) entry which is preliminary data.</text>
</comment>
<evidence type="ECO:0000259" key="11">
    <source>
        <dbReference type="Pfam" id="PF01248"/>
    </source>
</evidence>
<evidence type="ECO:0000256" key="7">
    <source>
        <dbReference type="ARBA" id="ARBA00023242"/>
    </source>
</evidence>
<name>A0A6V8HHR9_TALPI</name>
<dbReference type="PRINTS" id="PR00881">
    <property type="entry name" value="L7ARS6FAMILY"/>
</dbReference>
<dbReference type="GO" id="GO:0003723">
    <property type="term" value="F:RNA binding"/>
    <property type="evidence" value="ECO:0007669"/>
    <property type="project" value="UniProtKB-UniRule"/>
</dbReference>
<organism evidence="12 13">
    <name type="scientific">Talaromyces pinophilus</name>
    <name type="common">Penicillium pinophilum</name>
    <dbReference type="NCBI Taxonomy" id="128442"/>
    <lineage>
        <taxon>Eukaryota</taxon>
        <taxon>Fungi</taxon>
        <taxon>Dikarya</taxon>
        <taxon>Ascomycota</taxon>
        <taxon>Pezizomycotina</taxon>
        <taxon>Eurotiomycetes</taxon>
        <taxon>Eurotiomycetidae</taxon>
        <taxon>Eurotiales</taxon>
        <taxon>Trichocomaceae</taxon>
        <taxon>Talaromyces</taxon>
        <taxon>Talaromyces sect. Talaromyces</taxon>
    </lineage>
</organism>
<dbReference type="GO" id="GO:0031429">
    <property type="term" value="C:box H/ACA snoRNP complex"/>
    <property type="evidence" value="ECO:0007669"/>
    <property type="project" value="UniProtKB-UniRule"/>
</dbReference>
<dbReference type="InterPro" id="IPR050257">
    <property type="entry name" value="eL8/uL1-like"/>
</dbReference>
<keyword evidence="3" id="KW-0507">mRNA processing</keyword>
<comment type="function">
    <text evidence="9">Common component of the spliceosome and rRNA processing machinery. In association with the spliceosomal U4/U6.U5 tri-snRNP particle, required for splicing of pre-mRNA. In association with box C/D snoRNPs, required for processing of pre-ribosomal RNA (rRNA) and site-specific 2'-O-methylation of substrate RNAs. Essential for the accumulation and stability of U4 snRNA, U6 snRNA, and box C/D snoRNAs.</text>
</comment>